<dbReference type="Proteomes" id="UP000197032">
    <property type="component" value="Unassembled WGS sequence"/>
</dbReference>
<keyword evidence="2" id="KW-1185">Reference proteome</keyword>
<name>A0A1Z5HVY2_9FIRM</name>
<accession>A0A1Z5HVY2</accession>
<dbReference type="AlphaFoldDB" id="A0A1Z5HVY2"/>
<dbReference type="EMBL" id="BDGJ01000145">
    <property type="protein sequence ID" value="GAW93475.1"/>
    <property type="molecule type" value="Genomic_DNA"/>
</dbReference>
<comment type="caution">
    <text evidence="1">The sequence shown here is derived from an EMBL/GenBank/DDBJ whole genome shotgun (WGS) entry which is preliminary data.</text>
</comment>
<gene>
    <name evidence="1" type="ORF">KKC1_26080</name>
</gene>
<organism evidence="1 2">
    <name type="scientific">Calderihabitans maritimus</name>
    <dbReference type="NCBI Taxonomy" id="1246530"/>
    <lineage>
        <taxon>Bacteria</taxon>
        <taxon>Bacillati</taxon>
        <taxon>Bacillota</taxon>
        <taxon>Clostridia</taxon>
        <taxon>Neomoorellales</taxon>
        <taxon>Calderihabitantaceae</taxon>
        <taxon>Calderihabitans</taxon>
    </lineage>
</organism>
<evidence type="ECO:0000313" key="2">
    <source>
        <dbReference type="Proteomes" id="UP000197032"/>
    </source>
</evidence>
<reference evidence="2" key="1">
    <citation type="journal article" date="2017" name="Appl. Environ. Microbiol.">
        <title>Genomic analysis of Calderihabitans maritimus KKC1, a thermophilic hydrogenogenic carboxydotrophic bacterium isolated from marine sediment.</title>
        <authorList>
            <person name="Omae K."/>
            <person name="Yoneda Y."/>
            <person name="Fukuyama Y."/>
            <person name="Yoshida T."/>
            <person name="Sako Y."/>
        </authorList>
    </citation>
    <scope>NUCLEOTIDE SEQUENCE [LARGE SCALE GENOMIC DNA]</scope>
    <source>
        <strain evidence="2">KKC1</strain>
    </source>
</reference>
<sequence length="66" mass="8054">MKIWGEVEHYLEAVKKKSGSEVAEEQRFWLNMWLDYLKNLPGGRVAGLEDLREEHFRHFLAYWFIR</sequence>
<protein>
    <submittedName>
        <fullName evidence="1">Uncharacterized protein</fullName>
    </submittedName>
</protein>
<proteinExistence type="predicted"/>
<dbReference type="RefSeq" id="WP_143288747.1">
    <property type="nucleotide sequence ID" value="NZ_BDGJ01000145.1"/>
</dbReference>
<feature type="non-terminal residue" evidence="1">
    <location>
        <position position="66"/>
    </location>
</feature>
<evidence type="ECO:0000313" key="1">
    <source>
        <dbReference type="EMBL" id="GAW93475.1"/>
    </source>
</evidence>